<evidence type="ECO:0000313" key="3">
    <source>
        <dbReference type="Proteomes" id="UP000240883"/>
    </source>
</evidence>
<dbReference type="EMBL" id="KZ678161">
    <property type="protein sequence ID" value="PSN59199.1"/>
    <property type="molecule type" value="Genomic_DNA"/>
</dbReference>
<accession>A0A2T2N1G3</accession>
<dbReference type="AlphaFoldDB" id="A0A2T2N1G3"/>
<name>A0A2T2N1G3_CORCC</name>
<dbReference type="Proteomes" id="UP000240883">
    <property type="component" value="Unassembled WGS sequence"/>
</dbReference>
<feature type="region of interest" description="Disordered" evidence="1">
    <location>
        <begin position="1"/>
        <end position="60"/>
    </location>
</feature>
<keyword evidence="3" id="KW-1185">Reference proteome</keyword>
<reference evidence="2 3" key="1">
    <citation type="journal article" date="2018" name="Front. Microbiol.">
        <title>Genome-Wide Analysis of Corynespora cassiicola Leaf Fall Disease Putative Effectors.</title>
        <authorList>
            <person name="Lopez D."/>
            <person name="Ribeiro S."/>
            <person name="Label P."/>
            <person name="Fumanal B."/>
            <person name="Venisse J.S."/>
            <person name="Kohler A."/>
            <person name="de Oliveira R.R."/>
            <person name="Labutti K."/>
            <person name="Lipzen A."/>
            <person name="Lail K."/>
            <person name="Bauer D."/>
            <person name="Ohm R.A."/>
            <person name="Barry K.W."/>
            <person name="Spatafora J."/>
            <person name="Grigoriev I.V."/>
            <person name="Martin F.M."/>
            <person name="Pujade-Renaud V."/>
        </authorList>
    </citation>
    <scope>NUCLEOTIDE SEQUENCE [LARGE SCALE GENOMIC DNA]</scope>
    <source>
        <strain evidence="2 3">Philippines</strain>
    </source>
</reference>
<dbReference type="OrthoDB" id="4485682at2759"/>
<feature type="compositionally biased region" description="Polar residues" evidence="1">
    <location>
        <begin position="18"/>
        <end position="31"/>
    </location>
</feature>
<organism evidence="2 3">
    <name type="scientific">Corynespora cassiicola Philippines</name>
    <dbReference type="NCBI Taxonomy" id="1448308"/>
    <lineage>
        <taxon>Eukaryota</taxon>
        <taxon>Fungi</taxon>
        <taxon>Dikarya</taxon>
        <taxon>Ascomycota</taxon>
        <taxon>Pezizomycotina</taxon>
        <taxon>Dothideomycetes</taxon>
        <taxon>Pleosporomycetidae</taxon>
        <taxon>Pleosporales</taxon>
        <taxon>Corynesporascaceae</taxon>
        <taxon>Corynespora</taxon>
    </lineage>
</organism>
<gene>
    <name evidence="2" type="ORF">BS50DRAFT_682395</name>
</gene>
<sequence length="720" mass="84236">MPRRSSHKDSGSEYAESNVDNSSDMDLTDVQTFDDSENDELDRDVREEARLSDDDGHPPEYYIQQLETFDEREYTKEDYKDSTTRLLDRIENEWHRCWTYLRQDGLRNYETVSLGTLFTFFDWLLGQRWGESERRRRRTKVESSLGTYWKVFRLVYERSTGVKLDPKMNRSMHKVLRKLAKKHGLVAIGRDKACMYVEDLTLVLRTNLVTTEKRYCHGRYRMQAQLYLQLGGWTANRPKALLGLHYRHIQATLRRDPEGGPHLIFLEFTFEFTKQFLGVKDMNTFPLPEIMYDDSLIFSPHVILLGMLFHDQAFAAYNLTSEEELTRLHIPPCRNELPLRLNKSLDDIPVFRKAVKTSNGWTISPDEPLPYSTLLPWIRDLGQITGFAQVARPYSLRYAGGKAFNENGNVKDQMQNLMMGHASIKTFLKHYLSRRITVDVQAVVRGMQPRDALMRAACTMSRSVDRRRPRQLTAEQSASVNEHPAVRSLIAQRERLRRARRDAVKHSQYKALGRKINRERQRQRHALLQDVKERWEYEQSVRDVEQQLAGIEPKDKFEEVHDVLPSAQQELVDAMLAKPGLSLEEELRRRNKAIRAVTRYCGIEEGVMNPIRRKRQSGKDVSPGKSQPERDREVLEAAKVSVYKEKRPKRCFKCVGNPNLPIQERVYEFGREGDVSRHFKRKHLQYIREGVRPSCELCKISLQDKMHFQRHALDVHGIVT</sequence>
<evidence type="ECO:0000256" key="1">
    <source>
        <dbReference type="SAM" id="MobiDB-lite"/>
    </source>
</evidence>
<feature type="region of interest" description="Disordered" evidence="1">
    <location>
        <begin position="611"/>
        <end position="632"/>
    </location>
</feature>
<dbReference type="InterPro" id="IPR021842">
    <property type="entry name" value="DUF3435"/>
</dbReference>
<feature type="compositionally biased region" description="Basic and acidic residues" evidence="1">
    <location>
        <begin position="43"/>
        <end position="58"/>
    </location>
</feature>
<proteinExistence type="predicted"/>
<dbReference type="STRING" id="1448308.A0A2T2N1G3"/>
<dbReference type="PANTHER" id="PTHR37535">
    <property type="entry name" value="FLUG DOMAIN PROTEIN"/>
    <property type="match status" value="1"/>
</dbReference>
<protein>
    <submittedName>
        <fullName evidence="2">C2H2 finger domain protein</fullName>
    </submittedName>
</protein>
<dbReference type="Pfam" id="PF11917">
    <property type="entry name" value="DUF3435"/>
    <property type="match status" value="1"/>
</dbReference>
<feature type="compositionally biased region" description="Acidic residues" evidence="1">
    <location>
        <begin position="32"/>
        <end position="42"/>
    </location>
</feature>
<dbReference type="PANTHER" id="PTHR37535:SF2">
    <property type="entry name" value="FINGER DOMAIN PROTEIN, PUTATIVE (AFU_ORTHOLOGUE AFUA_6G09300)-RELATED"/>
    <property type="match status" value="1"/>
</dbReference>
<evidence type="ECO:0000313" key="2">
    <source>
        <dbReference type="EMBL" id="PSN59199.1"/>
    </source>
</evidence>